<dbReference type="Proteomes" id="UP000318578">
    <property type="component" value="Unassembled WGS sequence"/>
</dbReference>
<dbReference type="InterPro" id="IPR022892">
    <property type="entry name" value="RNaseHI"/>
</dbReference>
<dbReference type="PROSITE" id="PS50879">
    <property type="entry name" value="RNASE_H_1"/>
    <property type="match status" value="1"/>
</dbReference>
<proteinExistence type="inferred from homology"/>
<dbReference type="GO" id="GO:0003676">
    <property type="term" value="F:nucleic acid binding"/>
    <property type="evidence" value="ECO:0007669"/>
    <property type="project" value="InterPro"/>
</dbReference>
<dbReference type="EMBL" id="VJZA01000071">
    <property type="protein sequence ID" value="TVT17856.1"/>
    <property type="molecule type" value="Genomic_DNA"/>
</dbReference>
<keyword evidence="8 11" id="KW-0255">Endonuclease</keyword>
<feature type="region of interest" description="Disordered" evidence="12">
    <location>
        <begin position="209"/>
        <end position="260"/>
    </location>
</feature>
<dbReference type="Gene3D" id="3.30.420.10">
    <property type="entry name" value="Ribonuclease H-like superfamily/Ribonuclease H"/>
    <property type="match status" value="1"/>
</dbReference>
<evidence type="ECO:0000256" key="8">
    <source>
        <dbReference type="ARBA" id="ARBA00022759"/>
    </source>
</evidence>
<sequence length="289" mass="30774">MSSSGGRSLRYVPGVGEAAVEIYTDGACSPNPGPGGWGVVLRYGSHERDLYGPDPGPTTNNRMELMAAIQALETLTRPSTVQLYTDSAYVRNGVLSWIAKWKRNGWLTSAKEPVKNADLWVRLEAATNRHEVEWHWVKGHAGHPDNERADRLAVRGAKDAAPAGGRPGAASGRAGPARAADDGARTDGAGGPAPLTPVEQEQVALPTMAAASSPVGQKQLAPPRAEELATVPSLRSETSVAPKAAPERPARRGRNPGEKVPVAWTEVEPGRLEPCQACCTVDWIRRHRG</sequence>
<keyword evidence="11" id="KW-0963">Cytoplasm</keyword>
<gene>
    <name evidence="11 14" type="primary">rnhA</name>
    <name evidence="14" type="ORF">FNH06_29945</name>
</gene>
<dbReference type="GO" id="GO:0000287">
    <property type="term" value="F:magnesium ion binding"/>
    <property type="evidence" value="ECO:0007669"/>
    <property type="project" value="UniProtKB-UniRule"/>
</dbReference>
<keyword evidence="9 11" id="KW-0378">Hydrolase</keyword>
<feature type="binding site" evidence="11">
    <location>
        <position position="25"/>
    </location>
    <ligand>
        <name>Mg(2+)</name>
        <dbReference type="ChEBI" id="CHEBI:18420"/>
        <label>2</label>
    </ligand>
</feature>
<dbReference type="CDD" id="cd09278">
    <property type="entry name" value="RNase_HI_prokaryote_like"/>
    <property type="match status" value="1"/>
</dbReference>
<evidence type="ECO:0000256" key="10">
    <source>
        <dbReference type="ARBA" id="ARBA00022842"/>
    </source>
</evidence>
<evidence type="ECO:0000256" key="11">
    <source>
        <dbReference type="HAMAP-Rule" id="MF_00042"/>
    </source>
</evidence>
<comment type="subunit">
    <text evidence="4 11">Monomer.</text>
</comment>
<evidence type="ECO:0000256" key="5">
    <source>
        <dbReference type="ARBA" id="ARBA00012180"/>
    </source>
</evidence>
<dbReference type="InterPro" id="IPR036397">
    <property type="entry name" value="RNaseH_sf"/>
</dbReference>
<evidence type="ECO:0000256" key="12">
    <source>
        <dbReference type="SAM" id="MobiDB-lite"/>
    </source>
</evidence>
<comment type="caution">
    <text evidence="14">The sequence shown here is derived from an EMBL/GenBank/DDBJ whole genome shotgun (WGS) entry which is preliminary data.</text>
</comment>
<feature type="binding site" evidence="11">
    <location>
        <position position="150"/>
    </location>
    <ligand>
        <name>Mg(2+)</name>
        <dbReference type="ChEBI" id="CHEBI:18420"/>
        <label>2</label>
    </ligand>
</feature>
<keyword evidence="10 11" id="KW-0460">Magnesium</keyword>
<dbReference type="Pfam" id="PF00075">
    <property type="entry name" value="RNase_H"/>
    <property type="match status" value="1"/>
</dbReference>
<dbReference type="SUPFAM" id="SSF53098">
    <property type="entry name" value="Ribonuclease H-like"/>
    <property type="match status" value="1"/>
</dbReference>
<evidence type="ECO:0000256" key="4">
    <source>
        <dbReference type="ARBA" id="ARBA00011245"/>
    </source>
</evidence>
<protein>
    <recommendedName>
        <fullName evidence="5 11">Ribonuclease H</fullName>
        <shortName evidence="11">RNase H</shortName>
        <ecNumber evidence="5 11">3.1.26.4</ecNumber>
    </recommendedName>
</protein>
<dbReference type="InterPro" id="IPR050092">
    <property type="entry name" value="RNase_H"/>
</dbReference>
<reference evidence="14 15" key="1">
    <citation type="submission" date="2019-07" db="EMBL/GenBank/DDBJ databases">
        <title>New species of Amycolatopsis and Streptomyces.</title>
        <authorList>
            <person name="Duangmal K."/>
            <person name="Teo W.F.A."/>
            <person name="Lipun K."/>
        </authorList>
    </citation>
    <scope>NUCLEOTIDE SEQUENCE [LARGE SCALE GENOMIC DNA]</scope>
    <source>
        <strain evidence="14 15">JCM 30562</strain>
    </source>
</reference>
<keyword evidence="7 11" id="KW-0479">Metal-binding</keyword>
<evidence type="ECO:0000256" key="3">
    <source>
        <dbReference type="ARBA" id="ARBA00005300"/>
    </source>
</evidence>
<feature type="domain" description="RNase H type-1" evidence="13">
    <location>
        <begin position="16"/>
        <end position="158"/>
    </location>
</feature>
<feature type="binding site" evidence="11">
    <location>
        <position position="86"/>
    </location>
    <ligand>
        <name>Mg(2+)</name>
        <dbReference type="ChEBI" id="CHEBI:18420"/>
        <label>1</label>
    </ligand>
</feature>
<evidence type="ECO:0000256" key="9">
    <source>
        <dbReference type="ARBA" id="ARBA00022801"/>
    </source>
</evidence>
<dbReference type="AlphaFoldDB" id="A0A558A0S2"/>
<dbReference type="GO" id="GO:0004523">
    <property type="term" value="F:RNA-DNA hybrid ribonuclease activity"/>
    <property type="evidence" value="ECO:0007669"/>
    <property type="project" value="UniProtKB-UniRule"/>
</dbReference>
<evidence type="ECO:0000259" key="13">
    <source>
        <dbReference type="PROSITE" id="PS50879"/>
    </source>
</evidence>
<comment type="subcellular location">
    <subcellularLocation>
        <location evidence="11">Cytoplasm</location>
    </subcellularLocation>
</comment>
<feature type="region of interest" description="Disordered" evidence="12">
    <location>
        <begin position="154"/>
        <end position="196"/>
    </location>
</feature>
<accession>A0A558A0S2</accession>
<feature type="binding site" evidence="11">
    <location>
        <position position="25"/>
    </location>
    <ligand>
        <name>Mg(2+)</name>
        <dbReference type="ChEBI" id="CHEBI:18420"/>
        <label>1</label>
    </ligand>
</feature>
<feature type="compositionally biased region" description="Low complexity" evidence="12">
    <location>
        <begin position="159"/>
        <end position="178"/>
    </location>
</feature>
<dbReference type="GO" id="GO:0005737">
    <property type="term" value="C:cytoplasm"/>
    <property type="evidence" value="ECO:0007669"/>
    <property type="project" value="UniProtKB-SubCell"/>
</dbReference>
<organism evidence="14 15">
    <name type="scientific">Amycolatopsis acidiphila</name>
    <dbReference type="NCBI Taxonomy" id="715473"/>
    <lineage>
        <taxon>Bacteria</taxon>
        <taxon>Bacillati</taxon>
        <taxon>Actinomycetota</taxon>
        <taxon>Actinomycetes</taxon>
        <taxon>Pseudonocardiales</taxon>
        <taxon>Pseudonocardiaceae</taxon>
        <taxon>Amycolatopsis</taxon>
    </lineage>
</organism>
<comment type="function">
    <text evidence="2 11">Endonuclease that specifically degrades the RNA of RNA-DNA hybrids.</text>
</comment>
<comment type="similarity">
    <text evidence="3 11">Belongs to the RNase H family.</text>
</comment>
<dbReference type="InterPro" id="IPR012337">
    <property type="entry name" value="RNaseH-like_sf"/>
</dbReference>
<dbReference type="NCBIfam" id="NF001236">
    <property type="entry name" value="PRK00203.1"/>
    <property type="match status" value="1"/>
</dbReference>
<evidence type="ECO:0000256" key="7">
    <source>
        <dbReference type="ARBA" id="ARBA00022723"/>
    </source>
</evidence>
<feature type="binding site" evidence="11">
    <location>
        <position position="64"/>
    </location>
    <ligand>
        <name>Mg(2+)</name>
        <dbReference type="ChEBI" id="CHEBI:18420"/>
        <label>1</label>
    </ligand>
</feature>
<dbReference type="GO" id="GO:0043137">
    <property type="term" value="P:DNA replication, removal of RNA primer"/>
    <property type="evidence" value="ECO:0007669"/>
    <property type="project" value="TreeGrafter"/>
</dbReference>
<evidence type="ECO:0000256" key="1">
    <source>
        <dbReference type="ARBA" id="ARBA00000077"/>
    </source>
</evidence>
<evidence type="ECO:0000256" key="6">
    <source>
        <dbReference type="ARBA" id="ARBA00022722"/>
    </source>
</evidence>
<dbReference type="EC" id="3.1.26.4" evidence="5 11"/>
<keyword evidence="15" id="KW-1185">Reference proteome</keyword>
<dbReference type="PANTHER" id="PTHR10642:SF26">
    <property type="entry name" value="RIBONUCLEASE H1"/>
    <property type="match status" value="1"/>
</dbReference>
<keyword evidence="6 11" id="KW-0540">Nuclease</keyword>
<dbReference type="OrthoDB" id="7845843at2"/>
<name>A0A558A0S2_9PSEU</name>
<evidence type="ECO:0000313" key="15">
    <source>
        <dbReference type="Proteomes" id="UP000318578"/>
    </source>
</evidence>
<dbReference type="HAMAP" id="MF_00042">
    <property type="entry name" value="RNase_H"/>
    <property type="match status" value="1"/>
</dbReference>
<comment type="catalytic activity">
    <reaction evidence="1 11">
        <text>Endonucleolytic cleavage to 5'-phosphomonoester.</text>
        <dbReference type="EC" id="3.1.26.4"/>
    </reaction>
</comment>
<evidence type="ECO:0000313" key="14">
    <source>
        <dbReference type="EMBL" id="TVT17856.1"/>
    </source>
</evidence>
<dbReference type="PANTHER" id="PTHR10642">
    <property type="entry name" value="RIBONUCLEASE H1"/>
    <property type="match status" value="1"/>
</dbReference>
<evidence type="ECO:0000256" key="2">
    <source>
        <dbReference type="ARBA" id="ARBA00004065"/>
    </source>
</evidence>
<dbReference type="InterPro" id="IPR002156">
    <property type="entry name" value="RNaseH_domain"/>
</dbReference>
<comment type="cofactor">
    <cofactor evidence="11">
        <name>Mg(2+)</name>
        <dbReference type="ChEBI" id="CHEBI:18420"/>
    </cofactor>
    <text evidence="11">Binds 1 Mg(2+) ion per subunit. May bind a second metal ion at a regulatory site, or after substrate binding.</text>
</comment>
<dbReference type="FunFam" id="3.30.420.10:FF:000089">
    <property type="entry name" value="Ribonuclease H"/>
    <property type="match status" value="1"/>
</dbReference>